<organism evidence="1 2">
    <name type="scientific">Trifolium pratense</name>
    <name type="common">Red clover</name>
    <dbReference type="NCBI Taxonomy" id="57577"/>
    <lineage>
        <taxon>Eukaryota</taxon>
        <taxon>Viridiplantae</taxon>
        <taxon>Streptophyta</taxon>
        <taxon>Embryophyta</taxon>
        <taxon>Tracheophyta</taxon>
        <taxon>Spermatophyta</taxon>
        <taxon>Magnoliopsida</taxon>
        <taxon>eudicotyledons</taxon>
        <taxon>Gunneridae</taxon>
        <taxon>Pentapetalae</taxon>
        <taxon>rosids</taxon>
        <taxon>fabids</taxon>
        <taxon>Fabales</taxon>
        <taxon>Fabaceae</taxon>
        <taxon>Papilionoideae</taxon>
        <taxon>50 kb inversion clade</taxon>
        <taxon>NPAAA clade</taxon>
        <taxon>Hologalegina</taxon>
        <taxon>IRL clade</taxon>
        <taxon>Trifolieae</taxon>
        <taxon>Trifolium</taxon>
    </lineage>
</organism>
<name>A0ACB0M1R2_TRIPR</name>
<reference evidence="1" key="1">
    <citation type="submission" date="2023-10" db="EMBL/GenBank/DDBJ databases">
        <authorList>
            <person name="Rodriguez Cubillos JULIANA M."/>
            <person name="De Vega J."/>
        </authorList>
    </citation>
    <scope>NUCLEOTIDE SEQUENCE</scope>
</reference>
<evidence type="ECO:0000313" key="1">
    <source>
        <dbReference type="EMBL" id="CAJ2674757.1"/>
    </source>
</evidence>
<protein>
    <submittedName>
        <fullName evidence="1">Uncharacterized protein</fullName>
    </submittedName>
</protein>
<sequence>MASAEARAGYAVNHCFTQDFMMPPTVSKKMEPGFTTSDSTDSDMKWWLHVNTSIGGDTDYTCQHLNTLESKLDVFNVNIGSDQSVKNFDAALDQQWNVYPKCMKKTNDTRMAKIEAALNNDMYITHKMKNEDEYWFSDDDVTSYLVSEQYKSVSSDLEPHWLGAEKTRPWWRTTGKDDLASLVAKKSFEYIENCDLPEPNTKPFWKIPNLPPRDIDNEKSLVLPLNQKSEIYTSTTLTSGCSFQDSDKTSSRSSESKDSYSSNNNDSRMNSESTAKAELLKALCRSQTRAREAEKAAQEACDEKEHIVSLFFKQASQLFAYKQWLHVLQLENLCLQLSNKNQPLLNNLVPYGAGKHQRKSRRKTKNRRRGIGECVFAFAVGLALAGAGLLLGWTFGCMFPSF</sequence>
<gene>
    <name evidence="1" type="ORF">MILVUS5_LOCUS37936</name>
</gene>
<proteinExistence type="predicted"/>
<keyword evidence="2" id="KW-1185">Reference proteome</keyword>
<dbReference type="EMBL" id="CASHSV030000716">
    <property type="protein sequence ID" value="CAJ2674757.1"/>
    <property type="molecule type" value="Genomic_DNA"/>
</dbReference>
<evidence type="ECO:0000313" key="2">
    <source>
        <dbReference type="Proteomes" id="UP001177021"/>
    </source>
</evidence>
<dbReference type="Proteomes" id="UP001177021">
    <property type="component" value="Unassembled WGS sequence"/>
</dbReference>
<comment type="caution">
    <text evidence="1">The sequence shown here is derived from an EMBL/GenBank/DDBJ whole genome shotgun (WGS) entry which is preliminary data.</text>
</comment>
<accession>A0ACB0M1R2</accession>